<keyword evidence="1" id="KW-0732">Signal</keyword>
<dbReference type="RefSeq" id="WP_104762538.1">
    <property type="nucleotide sequence ID" value="NZ_FZPM01000005.1"/>
</dbReference>
<evidence type="ECO:0000313" key="3">
    <source>
        <dbReference type="Proteomes" id="UP000256424"/>
    </source>
</evidence>
<feature type="chain" id="PRO_5017702957" evidence="1">
    <location>
        <begin position="21"/>
        <end position="193"/>
    </location>
</feature>
<dbReference type="AlphaFoldDB" id="A0A3D8J932"/>
<organism evidence="2 3">
    <name type="scientific">Helicobacter aurati</name>
    <dbReference type="NCBI Taxonomy" id="137778"/>
    <lineage>
        <taxon>Bacteria</taxon>
        <taxon>Pseudomonadati</taxon>
        <taxon>Campylobacterota</taxon>
        <taxon>Epsilonproteobacteria</taxon>
        <taxon>Campylobacterales</taxon>
        <taxon>Helicobacteraceae</taxon>
        <taxon>Helicobacter</taxon>
    </lineage>
</organism>
<proteinExistence type="predicted"/>
<accession>A0A3D8J932</accession>
<dbReference type="EMBL" id="NXLW01000001">
    <property type="protein sequence ID" value="RDU73705.1"/>
    <property type="molecule type" value="Genomic_DNA"/>
</dbReference>
<sequence length="193" mass="19986">MKKILLSMTLIGALAGNAYAEDNGFFLGISAGGAAAINADNGGGATGSTALSAGIKLGYQAFFSEINGIRFYLSGVGAYGFYPSATGNNIGNDLYILADINADYLVNWVSEEQFSSGLFMGFFTGALVGRAFSNSTGGNSTGITAGLNLGIRTNINDHHQVEFGVKGGFSFYIGNARTTGAVIAALTSYIYKF</sequence>
<evidence type="ECO:0000256" key="1">
    <source>
        <dbReference type="SAM" id="SignalP"/>
    </source>
</evidence>
<dbReference type="Proteomes" id="UP000256424">
    <property type="component" value="Unassembled WGS sequence"/>
</dbReference>
<protein>
    <submittedName>
        <fullName evidence="2">Outer membrane beta-barrel protein</fullName>
    </submittedName>
</protein>
<evidence type="ECO:0000313" key="2">
    <source>
        <dbReference type="EMBL" id="RDU73705.1"/>
    </source>
</evidence>
<dbReference type="Pfam" id="PF01856">
    <property type="entry name" value="HP_OMP"/>
    <property type="match status" value="1"/>
</dbReference>
<feature type="signal peptide" evidence="1">
    <location>
        <begin position="1"/>
        <end position="20"/>
    </location>
</feature>
<keyword evidence="3" id="KW-1185">Reference proteome</keyword>
<dbReference type="InterPro" id="IPR002718">
    <property type="entry name" value="OMP_Helicobacter"/>
</dbReference>
<reference evidence="2 3" key="1">
    <citation type="submission" date="2018-04" db="EMBL/GenBank/DDBJ databases">
        <title>Novel Campyloabacter and Helicobacter Species and Strains.</title>
        <authorList>
            <person name="Mannion A.J."/>
            <person name="Shen Z."/>
            <person name="Fox J.G."/>
        </authorList>
    </citation>
    <scope>NUCLEOTIDE SEQUENCE [LARGE SCALE GENOMIC DNA]</scope>
    <source>
        <strain evidence="2 3">MIT 97-5075</strain>
    </source>
</reference>
<gene>
    <name evidence="2" type="ORF">CQA66_00520</name>
</gene>
<name>A0A3D8J932_9HELI</name>
<comment type="caution">
    <text evidence="2">The sequence shown here is derived from an EMBL/GenBank/DDBJ whole genome shotgun (WGS) entry which is preliminary data.</text>
</comment>
<dbReference type="OrthoDB" id="5329881at2"/>